<dbReference type="EMBL" id="ACXX02000010">
    <property type="protein sequence ID" value="EGD46981.1"/>
    <property type="molecule type" value="Genomic_DNA"/>
</dbReference>
<evidence type="ECO:0000256" key="3">
    <source>
        <dbReference type="ARBA" id="ARBA00022692"/>
    </source>
</evidence>
<dbReference type="AlphaFoldDB" id="F1TF43"/>
<dbReference type="OrthoDB" id="2852891at2"/>
<comment type="caution">
    <text evidence="8">The sequence shown here is derived from an EMBL/GenBank/DDBJ whole genome shotgun (WGS) entry which is preliminary data.</text>
</comment>
<feature type="domain" description="RDD" evidence="7">
    <location>
        <begin position="12"/>
        <end position="164"/>
    </location>
</feature>
<dbReference type="PANTHER" id="PTHR36115">
    <property type="entry name" value="PROLINE-RICH ANTIGEN HOMOLOG-RELATED"/>
    <property type="match status" value="1"/>
</dbReference>
<feature type="transmembrane region" description="Helical" evidence="6">
    <location>
        <begin position="16"/>
        <end position="37"/>
    </location>
</feature>
<dbReference type="STRING" id="588581.Cpap_1176"/>
<dbReference type="Pfam" id="PF06271">
    <property type="entry name" value="RDD"/>
    <property type="match status" value="1"/>
</dbReference>
<dbReference type="Proteomes" id="UP000003860">
    <property type="component" value="Unassembled WGS sequence"/>
</dbReference>
<name>F1TF43_9FIRM</name>
<evidence type="ECO:0000256" key="6">
    <source>
        <dbReference type="SAM" id="Phobius"/>
    </source>
</evidence>
<keyword evidence="4 6" id="KW-1133">Transmembrane helix</keyword>
<evidence type="ECO:0000256" key="5">
    <source>
        <dbReference type="ARBA" id="ARBA00023136"/>
    </source>
</evidence>
<accession>F1TF43</accession>
<dbReference type="RefSeq" id="WP_004620555.1">
    <property type="nucleotide sequence ID" value="NZ_ACXX02000010.1"/>
</dbReference>
<evidence type="ECO:0000313" key="8">
    <source>
        <dbReference type="EMBL" id="EGD46981.1"/>
    </source>
</evidence>
<feature type="transmembrane region" description="Helical" evidence="6">
    <location>
        <begin position="64"/>
        <end position="85"/>
    </location>
</feature>
<keyword evidence="2" id="KW-1003">Cell membrane</keyword>
<dbReference type="eggNOG" id="ENOG50348EH">
    <property type="taxonomic scope" value="Bacteria"/>
</dbReference>
<evidence type="ECO:0000313" key="9">
    <source>
        <dbReference type="Proteomes" id="UP000003860"/>
    </source>
</evidence>
<proteinExistence type="predicted"/>
<dbReference type="GO" id="GO:0005886">
    <property type="term" value="C:plasma membrane"/>
    <property type="evidence" value="ECO:0007669"/>
    <property type="project" value="UniProtKB-SubCell"/>
</dbReference>
<dbReference type="PANTHER" id="PTHR36115:SF4">
    <property type="entry name" value="MEMBRANE PROTEIN"/>
    <property type="match status" value="1"/>
</dbReference>
<comment type="subcellular location">
    <subcellularLocation>
        <location evidence="1">Cell membrane</location>
        <topology evidence="1">Multi-pass membrane protein</topology>
    </subcellularLocation>
</comment>
<gene>
    <name evidence="8" type="ORF">Cpap_1176</name>
</gene>
<reference evidence="8" key="1">
    <citation type="submission" date="2009-07" db="EMBL/GenBank/DDBJ databases">
        <authorList>
            <consortium name="US DOE Joint Genome Institute (JGI-PGF)"/>
            <person name="Lucas S."/>
            <person name="Copeland A."/>
            <person name="Lapidus A."/>
            <person name="Glavina del Rio T."/>
            <person name="Tice H."/>
            <person name="Bruce D."/>
            <person name="Goodwin L."/>
            <person name="Pitluck S."/>
            <person name="Larimer F."/>
            <person name="Land M.L."/>
            <person name="Mouttaki H."/>
            <person name="He Z."/>
            <person name="Zhou J."/>
            <person name="Hemme C.L."/>
        </authorList>
    </citation>
    <scope>NUCLEOTIDE SEQUENCE</scope>
    <source>
        <strain evidence="8">DSM 2782</strain>
    </source>
</reference>
<evidence type="ECO:0000256" key="1">
    <source>
        <dbReference type="ARBA" id="ARBA00004651"/>
    </source>
</evidence>
<evidence type="ECO:0000256" key="2">
    <source>
        <dbReference type="ARBA" id="ARBA00022475"/>
    </source>
</evidence>
<sequence length="193" mass="21828">MKSLKQAFTNSRLRRLTAFIIDMGIMAVLLTLLYKLFGLPDFPVVMAAMAEANSKINTPEWQSLVNSSTAIFNMVFIQSLLIYFGYETVTQILFKGATIGKLIMGLRIVSQNGNRGVILHYLLMTVRSFIKIILMYLLQGVPFIISILSIFANYQSKAGYDYIVKTVVIEKLKGKDIEEEKNKLIKRDMIADA</sequence>
<evidence type="ECO:0000259" key="7">
    <source>
        <dbReference type="Pfam" id="PF06271"/>
    </source>
</evidence>
<keyword evidence="3 6" id="KW-0812">Transmembrane</keyword>
<evidence type="ECO:0000256" key="4">
    <source>
        <dbReference type="ARBA" id="ARBA00022989"/>
    </source>
</evidence>
<dbReference type="InterPro" id="IPR010432">
    <property type="entry name" value="RDD"/>
</dbReference>
<keyword evidence="5 6" id="KW-0472">Membrane</keyword>
<reference evidence="8" key="2">
    <citation type="submission" date="2011-01" db="EMBL/GenBank/DDBJ databases">
        <title>The Non-contiguous Finished genome of Clostridium papyrosolvens.</title>
        <authorList>
            <person name="Lucas S."/>
            <person name="Copeland A."/>
            <person name="Lapidus A."/>
            <person name="Cheng J.-F."/>
            <person name="Goodwin L."/>
            <person name="Pitluck S."/>
            <person name="Misra M."/>
            <person name="Chertkov O."/>
            <person name="Detter J.C."/>
            <person name="Han C."/>
            <person name="Tapia R."/>
            <person name="Land M."/>
            <person name="Hauser L."/>
            <person name="Kyrpides N."/>
            <person name="Ivanova N."/>
            <person name="Pagani I."/>
            <person name="Mouttaki H."/>
            <person name="He Z."/>
            <person name="Zhou J."/>
            <person name="Hemme C.L."/>
            <person name="Woyke T."/>
        </authorList>
    </citation>
    <scope>NUCLEOTIDE SEQUENCE [LARGE SCALE GENOMIC DNA]</scope>
    <source>
        <strain evidence="8">DSM 2782</strain>
    </source>
</reference>
<feature type="transmembrane region" description="Helical" evidence="6">
    <location>
        <begin position="129"/>
        <end position="152"/>
    </location>
</feature>
<organism evidence="8 9">
    <name type="scientific">Ruminiclostridium papyrosolvens DSM 2782</name>
    <dbReference type="NCBI Taxonomy" id="588581"/>
    <lineage>
        <taxon>Bacteria</taxon>
        <taxon>Bacillati</taxon>
        <taxon>Bacillota</taxon>
        <taxon>Clostridia</taxon>
        <taxon>Eubacteriales</taxon>
        <taxon>Oscillospiraceae</taxon>
        <taxon>Ruminiclostridium</taxon>
    </lineage>
</organism>
<dbReference type="InterPro" id="IPR051791">
    <property type="entry name" value="Pra-immunoreactive"/>
</dbReference>
<protein>
    <submittedName>
        <fullName evidence="8">RDD domain containing protein</fullName>
    </submittedName>
</protein>
<keyword evidence="9" id="KW-1185">Reference proteome</keyword>